<comment type="caution">
    <text evidence="3">The sequence shown here is derived from an EMBL/GenBank/DDBJ whole genome shotgun (WGS) entry which is preliminary data.</text>
</comment>
<reference evidence="3 4" key="1">
    <citation type="journal article" date="2017" name="Curr. Biol.">
        <title>Genome architecture and evolution of a unichromosomal asexual nematode.</title>
        <authorList>
            <person name="Fradin H."/>
            <person name="Zegar C."/>
            <person name="Gutwein M."/>
            <person name="Lucas J."/>
            <person name="Kovtun M."/>
            <person name="Corcoran D."/>
            <person name="Baugh L.R."/>
            <person name="Kiontke K."/>
            <person name="Gunsalus K."/>
            <person name="Fitch D.H."/>
            <person name="Piano F."/>
        </authorList>
    </citation>
    <scope>NUCLEOTIDE SEQUENCE [LARGE SCALE GENOMIC DNA]</scope>
    <source>
        <strain evidence="3">PF1309</strain>
    </source>
</reference>
<gene>
    <name evidence="3" type="ORF">WR25_04204</name>
</gene>
<feature type="transmembrane region" description="Helical" evidence="1">
    <location>
        <begin position="155"/>
        <end position="176"/>
    </location>
</feature>
<dbReference type="AlphaFoldDB" id="A0A2A2K165"/>
<feature type="domain" description="7TM GPCR serpentine receptor class x (Srx)" evidence="2">
    <location>
        <begin position="102"/>
        <end position="176"/>
    </location>
</feature>
<dbReference type="EMBL" id="LIAE01009884">
    <property type="protein sequence ID" value="PAV67675.1"/>
    <property type="molecule type" value="Genomic_DNA"/>
</dbReference>
<dbReference type="PANTHER" id="PTHR34311">
    <property type="entry name" value="PROTEIN CBG21698-RELATED"/>
    <property type="match status" value="1"/>
</dbReference>
<dbReference type="OrthoDB" id="5797537at2759"/>
<proteinExistence type="predicted"/>
<sequence length="706" mass="82202">MVTDATPLTLGGFTFYPYVLEDFMWVFLMLIYGVNRHSLVYFLIAYGYELKLIPEIIMWYLSPDPEDQFKSAFHPETMTMFYDYIGQDDEYQDMNVNLAQENMYQAQLNTQTSKEKIKMNAVLFLQTVLQDSMLIVDITFMIFLQNLWRTRFWLFISYTFVWMNIHTIDGVVMLLFTEQKKHLVAFCQRYYPSEESKRWAKISPNSSKVSQAEGTSEDCLYVSLLRHKDTKTKTNTLLFVTNEDLSVNKLLNMKAFHPMGDPFRVPFVEKLPETQVPTILGLYKRPTTDYPLDANFTEAYSQKDFKRFLSLLIPDTLHKNARLLRRQIMHQYIYTKGEKTNLYFLFEELKTILLDRDFLAPTYKLTMHLADKKNTVWLLEHGIDNPPRNCWQDGGAPTEDSCNPVNPTFPAMRSTKRDYYVIMHADGKPEWEFRYHKEAVELWNHLLPALDKLELTGDGDAIFKNMNTLMAKKSENDYVLKSMTHPKEEKPNSDLKKDKSELTFFFNPGTKAIYGTCLSVPFQHAQYAFAQSLNISTDYGWRQAVQLTQGVNDVIMNQGIDGLAAVCASRQQFVVTLGLSYPTCTDRFYLLSLGNTDFFNTLVYNHLYKHLEVICSAGFDVYQYNFACIKQNEQAPGYAQCFQQFNQSINNNPRNFCDDTQDFTTCINTFFTGACNPWTGWLQCEMERFGFADDCPNFRCQVAQDK</sequence>
<name>A0A2A2K165_9BILA</name>
<evidence type="ECO:0000259" key="2">
    <source>
        <dbReference type="Pfam" id="PF10328"/>
    </source>
</evidence>
<dbReference type="InterPro" id="IPR019430">
    <property type="entry name" value="7TM_GPCR_serpentine_rcpt_Srx"/>
</dbReference>
<evidence type="ECO:0000313" key="4">
    <source>
        <dbReference type="Proteomes" id="UP000218231"/>
    </source>
</evidence>
<feature type="transmembrane region" description="Helical" evidence="1">
    <location>
        <begin position="121"/>
        <end position="143"/>
    </location>
</feature>
<dbReference type="PANTHER" id="PTHR34311:SF2">
    <property type="entry name" value="CONJUGAL TRANSFER PROTEIN TRAN"/>
    <property type="match status" value="1"/>
</dbReference>
<keyword evidence="4" id="KW-1185">Reference proteome</keyword>
<protein>
    <recommendedName>
        <fullName evidence="2">7TM GPCR serpentine receptor class x (Srx) domain-containing protein</fullName>
    </recommendedName>
</protein>
<accession>A0A2A2K165</accession>
<dbReference type="InterPro" id="IPR029058">
    <property type="entry name" value="AB_hydrolase_fold"/>
</dbReference>
<keyword evidence="1" id="KW-0812">Transmembrane</keyword>
<evidence type="ECO:0000256" key="1">
    <source>
        <dbReference type="SAM" id="Phobius"/>
    </source>
</evidence>
<evidence type="ECO:0000313" key="3">
    <source>
        <dbReference type="EMBL" id="PAV67675.1"/>
    </source>
</evidence>
<dbReference type="Pfam" id="PF10328">
    <property type="entry name" value="7TM_GPCR_Srx"/>
    <property type="match status" value="1"/>
</dbReference>
<organism evidence="3 4">
    <name type="scientific">Diploscapter pachys</name>
    <dbReference type="NCBI Taxonomy" id="2018661"/>
    <lineage>
        <taxon>Eukaryota</taxon>
        <taxon>Metazoa</taxon>
        <taxon>Ecdysozoa</taxon>
        <taxon>Nematoda</taxon>
        <taxon>Chromadorea</taxon>
        <taxon>Rhabditida</taxon>
        <taxon>Rhabditina</taxon>
        <taxon>Rhabditomorpha</taxon>
        <taxon>Rhabditoidea</taxon>
        <taxon>Rhabditidae</taxon>
        <taxon>Diploscapter</taxon>
    </lineage>
</organism>
<keyword evidence="1" id="KW-0472">Membrane</keyword>
<keyword evidence="1" id="KW-1133">Transmembrane helix</keyword>
<dbReference type="SUPFAM" id="SSF53474">
    <property type="entry name" value="alpha/beta-Hydrolases"/>
    <property type="match status" value="1"/>
</dbReference>
<dbReference type="Proteomes" id="UP000218231">
    <property type="component" value="Unassembled WGS sequence"/>
</dbReference>
<dbReference type="STRING" id="2018661.A0A2A2K165"/>